<organism evidence="2 3">
    <name type="scientific">Purpureocillium lilacinum</name>
    <name type="common">Paecilomyces lilacinus</name>
    <dbReference type="NCBI Taxonomy" id="33203"/>
    <lineage>
        <taxon>Eukaryota</taxon>
        <taxon>Fungi</taxon>
        <taxon>Dikarya</taxon>
        <taxon>Ascomycota</taxon>
        <taxon>Pezizomycotina</taxon>
        <taxon>Sordariomycetes</taxon>
        <taxon>Hypocreomycetidae</taxon>
        <taxon>Hypocreales</taxon>
        <taxon>Ophiocordycipitaceae</taxon>
        <taxon>Purpureocillium</taxon>
    </lineage>
</organism>
<feature type="region of interest" description="Disordered" evidence="1">
    <location>
        <begin position="128"/>
        <end position="177"/>
    </location>
</feature>
<evidence type="ECO:0000256" key="1">
    <source>
        <dbReference type="SAM" id="MobiDB-lite"/>
    </source>
</evidence>
<reference evidence="2 3" key="1">
    <citation type="journal article" date="2024" name="Microbiol. Resour. Announc.">
        <title>Genome annotations for the ascomycete fungi Trichoderma harzianum, Trichoderma aggressivum, and Purpureocillium lilacinum.</title>
        <authorList>
            <person name="Beijen E.P.W."/>
            <person name="Ohm R.A."/>
        </authorList>
    </citation>
    <scope>NUCLEOTIDE SEQUENCE [LARGE SCALE GENOMIC DNA]</scope>
    <source>
        <strain evidence="2 3">CBS 150709</strain>
    </source>
</reference>
<proteinExistence type="predicted"/>
<dbReference type="Proteomes" id="UP001287286">
    <property type="component" value="Unassembled WGS sequence"/>
</dbReference>
<dbReference type="EMBL" id="JAWRVI010000001">
    <property type="protein sequence ID" value="KAK4095261.1"/>
    <property type="molecule type" value="Genomic_DNA"/>
</dbReference>
<evidence type="ECO:0000313" key="3">
    <source>
        <dbReference type="Proteomes" id="UP001287286"/>
    </source>
</evidence>
<comment type="caution">
    <text evidence="2">The sequence shown here is derived from an EMBL/GenBank/DDBJ whole genome shotgun (WGS) entry which is preliminary data.</text>
</comment>
<feature type="compositionally biased region" description="Basic and acidic residues" evidence="1">
    <location>
        <begin position="132"/>
        <end position="143"/>
    </location>
</feature>
<protein>
    <submittedName>
        <fullName evidence="2">Uncharacterized protein</fullName>
    </submittedName>
</protein>
<evidence type="ECO:0000313" key="2">
    <source>
        <dbReference type="EMBL" id="KAK4095261.1"/>
    </source>
</evidence>
<keyword evidence="3" id="KW-1185">Reference proteome</keyword>
<accession>A0ABR0CFS3</accession>
<sequence>MESTSEASIHAVEPGSSHAATVLLSQLNSFQRVPKGISEQWRHRDQEPVAKEFLREGGFSAWFAYAITKHRAHHHTVFSGKANCRRLISNLQGWSSESLKSLAIKVSGSVPASVEERLHRVRRKIESATMDKLQHATEREGNVGKHLPLSTTATPSDEAALASNRTTSTSDHRLNDTSDDLAENEQVFVNASLSSTTSLFPSYLAGSIKRIPLSRNSMAAAISMTFPNAWFKGCQMSLEIKANKIEHLASVLFPNVHLETTAGLRYVCLTGISRVLPNPNLTLRGCPHKIIRSVFGADTADGLAASPEFQEERAEDGAFLFISLGLDPYRATQDFTLPPSPPKYISVPLRTVP</sequence>
<name>A0ABR0CFS3_PURLI</name>
<gene>
    <name evidence="2" type="ORF">Purlil1_57</name>
</gene>